<dbReference type="SUPFAM" id="SSF55073">
    <property type="entry name" value="Nucleotide cyclase"/>
    <property type="match status" value="1"/>
</dbReference>
<dbReference type="OrthoDB" id="9812260at2"/>
<evidence type="ECO:0000313" key="5">
    <source>
        <dbReference type="Proteomes" id="UP000434582"/>
    </source>
</evidence>
<proteinExistence type="predicted"/>
<dbReference type="InterPro" id="IPR029787">
    <property type="entry name" value="Nucleotide_cyclase"/>
</dbReference>
<comment type="caution">
    <text evidence="4">The sequence shown here is derived from an EMBL/GenBank/DDBJ whole genome shotgun (WGS) entry which is preliminary data.</text>
</comment>
<dbReference type="Gene3D" id="3.30.70.270">
    <property type="match status" value="1"/>
</dbReference>
<accession>A0A7X2D3E2</accession>
<keyword evidence="2" id="KW-0472">Membrane</keyword>
<dbReference type="Pfam" id="PF00990">
    <property type="entry name" value="GGDEF"/>
    <property type="match status" value="1"/>
</dbReference>
<dbReference type="AlphaFoldDB" id="A0A7X2D3E2"/>
<dbReference type="PANTHER" id="PTHR46663:SF2">
    <property type="entry name" value="GGDEF DOMAIN-CONTAINING PROTEIN"/>
    <property type="match status" value="1"/>
</dbReference>
<keyword evidence="2" id="KW-1133">Transmembrane helix</keyword>
<evidence type="ECO:0000256" key="1">
    <source>
        <dbReference type="SAM" id="MobiDB-lite"/>
    </source>
</evidence>
<keyword evidence="2" id="KW-0812">Transmembrane</keyword>
<feature type="transmembrane region" description="Helical" evidence="2">
    <location>
        <begin position="80"/>
        <end position="98"/>
    </location>
</feature>
<feature type="transmembrane region" description="Helical" evidence="2">
    <location>
        <begin position="110"/>
        <end position="129"/>
    </location>
</feature>
<sequence length="349" mass="37806">MTLPLMYRLLEYIRKYDSFALLLIIKRKPLSFYGFTALAPVIGAALGFGAALLGGTGGSYGYVIILPVIWLAAQEGVYGGLFAAIVANVSSVLIYSLIGSGSYPALDLQVLFAVTTFIGLTVGAAFDELRRTGEERRKAEIELVKRRMQEEELRHMAFFDYVTGLPSRRLVMDRLGTAVSAARRNDTMIAILFIDLDGFKAVNDHLGHDAGDHLLWRTGTRLLSCVRETDTVGRLGGDEFIVILTDLHHRDDALPMAHKIVDVLADQIDADGTMLSVGASVGISFYPECGQDPECLVKRADAAMYRAKHGGKGRFALCDATDGEAGCSSLGDHQPTTSPVGDSEANPCR</sequence>
<dbReference type="PROSITE" id="PS50887">
    <property type="entry name" value="GGDEF"/>
    <property type="match status" value="1"/>
</dbReference>
<dbReference type="SMART" id="SM00267">
    <property type="entry name" value="GGDEF"/>
    <property type="match status" value="1"/>
</dbReference>
<feature type="domain" description="GGDEF" evidence="3">
    <location>
        <begin position="187"/>
        <end position="320"/>
    </location>
</feature>
<dbReference type="CDD" id="cd01949">
    <property type="entry name" value="GGDEF"/>
    <property type="match status" value="1"/>
</dbReference>
<feature type="region of interest" description="Disordered" evidence="1">
    <location>
        <begin position="329"/>
        <end position="349"/>
    </location>
</feature>
<dbReference type="InterPro" id="IPR052163">
    <property type="entry name" value="DGC-Regulatory_Protein"/>
</dbReference>
<dbReference type="Proteomes" id="UP000434582">
    <property type="component" value="Unassembled WGS sequence"/>
</dbReference>
<dbReference type="InterPro" id="IPR043128">
    <property type="entry name" value="Rev_trsase/Diguanyl_cyclase"/>
</dbReference>
<evidence type="ECO:0000259" key="3">
    <source>
        <dbReference type="PROSITE" id="PS50887"/>
    </source>
</evidence>
<dbReference type="PANTHER" id="PTHR46663">
    <property type="entry name" value="DIGUANYLATE CYCLASE DGCT-RELATED"/>
    <property type="match status" value="1"/>
</dbReference>
<dbReference type="EMBL" id="WIVE01000004">
    <property type="protein sequence ID" value="MQX35497.1"/>
    <property type="molecule type" value="Genomic_DNA"/>
</dbReference>
<name>A0A7X2D3E2_9PROT</name>
<reference evidence="4 5" key="1">
    <citation type="submission" date="2019-10" db="EMBL/GenBank/DDBJ databases">
        <title>Draft whole-genome sequence of the purple nonsulfur photosynthetic bacterium Roseospira navarrensis DSM 15114.</title>
        <authorList>
            <person name="Kyndt J.A."/>
            <person name="Meyer T.E."/>
        </authorList>
    </citation>
    <scope>NUCLEOTIDE SEQUENCE [LARGE SCALE GENOMIC DNA]</scope>
    <source>
        <strain evidence="4 5">DSM 15114</strain>
    </source>
</reference>
<dbReference type="InterPro" id="IPR000160">
    <property type="entry name" value="GGDEF_dom"/>
</dbReference>
<dbReference type="NCBIfam" id="TIGR00254">
    <property type="entry name" value="GGDEF"/>
    <property type="match status" value="1"/>
</dbReference>
<protein>
    <submittedName>
        <fullName evidence="4">Diguanylate cyclase</fullName>
    </submittedName>
</protein>
<organism evidence="4 5">
    <name type="scientific">Roseospira navarrensis</name>
    <dbReference type="NCBI Taxonomy" id="140058"/>
    <lineage>
        <taxon>Bacteria</taxon>
        <taxon>Pseudomonadati</taxon>
        <taxon>Pseudomonadota</taxon>
        <taxon>Alphaproteobacteria</taxon>
        <taxon>Rhodospirillales</taxon>
        <taxon>Rhodospirillaceae</taxon>
        <taxon>Roseospira</taxon>
    </lineage>
</organism>
<dbReference type="RefSeq" id="WP_153341035.1">
    <property type="nucleotide sequence ID" value="NZ_WIVE01000004.1"/>
</dbReference>
<gene>
    <name evidence="4" type="ORF">GHC57_03090</name>
</gene>
<keyword evidence="5" id="KW-1185">Reference proteome</keyword>
<evidence type="ECO:0000256" key="2">
    <source>
        <dbReference type="SAM" id="Phobius"/>
    </source>
</evidence>
<evidence type="ECO:0000313" key="4">
    <source>
        <dbReference type="EMBL" id="MQX35497.1"/>
    </source>
</evidence>